<evidence type="ECO:0000313" key="1">
    <source>
        <dbReference type="EMBL" id="AGB50668.1"/>
    </source>
</evidence>
<reference evidence="2" key="1">
    <citation type="submission" date="2012-02" db="EMBL/GenBank/DDBJ databases">
        <title>Complete sequence of plasmid of Methanomethylovorans hollandica DSM 15978.</title>
        <authorList>
            <person name="Lucas S."/>
            <person name="Copeland A."/>
            <person name="Lapidus A."/>
            <person name="Glavina del Rio T."/>
            <person name="Dalin E."/>
            <person name="Tice H."/>
            <person name="Bruce D."/>
            <person name="Goodwin L."/>
            <person name="Pitluck S."/>
            <person name="Peters L."/>
            <person name="Mikhailova N."/>
            <person name="Held B."/>
            <person name="Kyrpides N."/>
            <person name="Mavromatis K."/>
            <person name="Ivanova N."/>
            <person name="Brettin T."/>
            <person name="Detter J.C."/>
            <person name="Han C."/>
            <person name="Larimer F."/>
            <person name="Land M."/>
            <person name="Hauser L."/>
            <person name="Markowitz V."/>
            <person name="Cheng J.-F."/>
            <person name="Hugenholtz P."/>
            <person name="Woyke T."/>
            <person name="Wu D."/>
            <person name="Spring S."/>
            <person name="Schroeder M."/>
            <person name="Brambilla E."/>
            <person name="Klenk H.-P."/>
            <person name="Eisen J.A."/>
        </authorList>
    </citation>
    <scope>NUCLEOTIDE SEQUENCE [LARGE SCALE GENOMIC DNA]</scope>
    <source>
        <strain evidence="2">DSM 15978 / NBRC 107637 / DMS1</strain>
        <plasmid evidence="2">Plasmid pMETHO01</plasmid>
    </source>
</reference>
<gene>
    <name evidence="1" type="ordered locus">Metho_2529</name>
</gene>
<name>L0L2M3_METHD</name>
<dbReference type="KEGG" id="mhz:Metho_2529"/>
<dbReference type="HOGENOM" id="CLU_1700283_0_0_2"/>
<geneLocation type="plasmid" evidence="1 2">
    <name>pMETHO01</name>
</geneLocation>
<dbReference type="EMBL" id="CP003363">
    <property type="protein sequence ID" value="AGB50668.1"/>
    <property type="molecule type" value="Genomic_DNA"/>
</dbReference>
<protein>
    <submittedName>
        <fullName evidence="1">Uncharacterized protein</fullName>
    </submittedName>
</protein>
<dbReference type="InterPro" id="IPR036390">
    <property type="entry name" value="WH_DNA-bd_sf"/>
</dbReference>
<dbReference type="Gene3D" id="1.10.10.10">
    <property type="entry name" value="Winged helix-like DNA-binding domain superfamily/Winged helix DNA-binding domain"/>
    <property type="match status" value="1"/>
</dbReference>
<proteinExistence type="predicted"/>
<dbReference type="SUPFAM" id="SSF46785">
    <property type="entry name" value="Winged helix' DNA-binding domain"/>
    <property type="match status" value="1"/>
</dbReference>
<dbReference type="AlphaFoldDB" id="L0L2M3"/>
<organism evidence="1 2">
    <name type="scientific">Methanomethylovorans hollandica (strain DSM 15978 / NBRC 107637 / DMS1)</name>
    <dbReference type="NCBI Taxonomy" id="867904"/>
    <lineage>
        <taxon>Archaea</taxon>
        <taxon>Methanobacteriati</taxon>
        <taxon>Methanobacteriota</taxon>
        <taxon>Stenosarchaea group</taxon>
        <taxon>Methanomicrobia</taxon>
        <taxon>Methanosarcinales</taxon>
        <taxon>Methanosarcinaceae</taxon>
        <taxon>Methanomethylovorans</taxon>
    </lineage>
</organism>
<keyword evidence="2" id="KW-1185">Reference proteome</keyword>
<evidence type="ECO:0000313" key="2">
    <source>
        <dbReference type="Proteomes" id="UP000010866"/>
    </source>
</evidence>
<keyword evidence="1" id="KW-0614">Plasmid</keyword>
<sequence length="154" mass="17849">MLAHLKIMSTLDIFCNMNTTRIAEFADLTKTKIAEELSELSEAGIIAESTKSTDKMKYWELTEKGTELLKFYSDILTIDFRIRVDTLRTDKKEKCIQILSALEKSEKSRTELSNELGIVNKELDLFLVFLEKTNQIQIDVVNETLCYKLKEREN</sequence>
<dbReference type="Proteomes" id="UP000010866">
    <property type="component" value="Plasmid pMETHO01"/>
</dbReference>
<dbReference type="InterPro" id="IPR036388">
    <property type="entry name" value="WH-like_DNA-bd_sf"/>
</dbReference>
<accession>L0L2M3</accession>